<sequence>MALRLLHPPIGTTVRWVAFETKYDQCVVVLQKAYKFILDHEKSIGAFVCDFGFSGPGSSRLLCNVNVAPFTVAHEIALRLDLNCDFRDPQHKDLRVSVTHLLTLLKTHPSLEDCQLTVYGEPMKERYAGPPPKVSLPQSLKKLRLTSERPLAGALFSGLASIPKDTKITFCTQDNDITIRAPDILKDTLPEGSFIHNAYIPAQGLQFLASRDKAVITLGNFTIEIKPGANPSRSNGEWCQRTQQILQRAVEGRQFTKLEVFLQEGTWFPAAYWRELVGNAPEVETMIYSCPNAQNFLAALAEPGVTGHSLQRITKLEFHGVEFVGETLSQLEKAIESRKTSGHPIKNITIHTFESKGEIYDYGKVSRLENSLKPEGILYLQFPRTQKRS</sequence>
<dbReference type="EMBL" id="WIUZ02000007">
    <property type="protein sequence ID" value="KAF9784906.1"/>
    <property type="molecule type" value="Genomic_DNA"/>
</dbReference>
<name>A0A9P6HE04_9AGAM</name>
<reference evidence="1" key="2">
    <citation type="submission" date="2020-11" db="EMBL/GenBank/DDBJ databases">
        <authorList>
            <consortium name="DOE Joint Genome Institute"/>
            <person name="Kuo A."/>
            <person name="Miyauchi S."/>
            <person name="Kiss E."/>
            <person name="Drula E."/>
            <person name="Kohler A."/>
            <person name="Sanchez-Garcia M."/>
            <person name="Andreopoulos B."/>
            <person name="Barry K.W."/>
            <person name="Bonito G."/>
            <person name="Buee M."/>
            <person name="Carver A."/>
            <person name="Chen C."/>
            <person name="Cichocki N."/>
            <person name="Clum A."/>
            <person name="Culley D."/>
            <person name="Crous P.W."/>
            <person name="Fauchery L."/>
            <person name="Girlanda M."/>
            <person name="Hayes R."/>
            <person name="Keri Z."/>
            <person name="Labutti K."/>
            <person name="Lipzen A."/>
            <person name="Lombard V."/>
            <person name="Magnuson J."/>
            <person name="Maillard F."/>
            <person name="Morin E."/>
            <person name="Murat C."/>
            <person name="Nolan M."/>
            <person name="Ohm R."/>
            <person name="Pangilinan J."/>
            <person name="Pereira M."/>
            <person name="Perotto S."/>
            <person name="Peter M."/>
            <person name="Riley R."/>
            <person name="Sitrit Y."/>
            <person name="Stielow B."/>
            <person name="Szollosi G."/>
            <person name="Zifcakova L."/>
            <person name="Stursova M."/>
            <person name="Spatafora J.W."/>
            <person name="Tedersoo L."/>
            <person name="Vaario L.-M."/>
            <person name="Yamada A."/>
            <person name="Yan M."/>
            <person name="Wang P."/>
            <person name="Xu J."/>
            <person name="Bruns T."/>
            <person name="Baldrian P."/>
            <person name="Vilgalys R."/>
            <person name="Henrissat B."/>
            <person name="Grigoriev I.V."/>
            <person name="Hibbett D."/>
            <person name="Nagy L.G."/>
            <person name="Martin F.M."/>
        </authorList>
    </citation>
    <scope>NUCLEOTIDE SEQUENCE</scope>
    <source>
        <strain evidence="1">UH-Tt-Lm1</strain>
    </source>
</reference>
<organism evidence="1 2">
    <name type="scientific">Thelephora terrestris</name>
    <dbReference type="NCBI Taxonomy" id="56493"/>
    <lineage>
        <taxon>Eukaryota</taxon>
        <taxon>Fungi</taxon>
        <taxon>Dikarya</taxon>
        <taxon>Basidiomycota</taxon>
        <taxon>Agaricomycotina</taxon>
        <taxon>Agaricomycetes</taxon>
        <taxon>Thelephorales</taxon>
        <taxon>Thelephoraceae</taxon>
        <taxon>Thelephora</taxon>
    </lineage>
</organism>
<keyword evidence="2" id="KW-1185">Reference proteome</keyword>
<dbReference type="Proteomes" id="UP000736335">
    <property type="component" value="Unassembled WGS sequence"/>
</dbReference>
<dbReference type="AlphaFoldDB" id="A0A9P6HE04"/>
<evidence type="ECO:0000313" key="1">
    <source>
        <dbReference type="EMBL" id="KAF9784906.1"/>
    </source>
</evidence>
<protein>
    <submittedName>
        <fullName evidence="1">Uncharacterized protein</fullName>
    </submittedName>
</protein>
<reference evidence="1" key="1">
    <citation type="journal article" date="2020" name="Nat. Commun.">
        <title>Large-scale genome sequencing of mycorrhizal fungi provides insights into the early evolution of symbiotic traits.</title>
        <authorList>
            <person name="Miyauchi S."/>
            <person name="Kiss E."/>
            <person name="Kuo A."/>
            <person name="Drula E."/>
            <person name="Kohler A."/>
            <person name="Sanchez-Garcia M."/>
            <person name="Morin E."/>
            <person name="Andreopoulos B."/>
            <person name="Barry K.W."/>
            <person name="Bonito G."/>
            <person name="Buee M."/>
            <person name="Carver A."/>
            <person name="Chen C."/>
            <person name="Cichocki N."/>
            <person name="Clum A."/>
            <person name="Culley D."/>
            <person name="Crous P.W."/>
            <person name="Fauchery L."/>
            <person name="Girlanda M."/>
            <person name="Hayes R.D."/>
            <person name="Keri Z."/>
            <person name="LaButti K."/>
            <person name="Lipzen A."/>
            <person name="Lombard V."/>
            <person name="Magnuson J."/>
            <person name="Maillard F."/>
            <person name="Murat C."/>
            <person name="Nolan M."/>
            <person name="Ohm R.A."/>
            <person name="Pangilinan J."/>
            <person name="Pereira M.F."/>
            <person name="Perotto S."/>
            <person name="Peter M."/>
            <person name="Pfister S."/>
            <person name="Riley R."/>
            <person name="Sitrit Y."/>
            <person name="Stielow J.B."/>
            <person name="Szollosi G."/>
            <person name="Zifcakova L."/>
            <person name="Stursova M."/>
            <person name="Spatafora J.W."/>
            <person name="Tedersoo L."/>
            <person name="Vaario L.M."/>
            <person name="Yamada A."/>
            <person name="Yan M."/>
            <person name="Wang P."/>
            <person name="Xu J."/>
            <person name="Bruns T."/>
            <person name="Baldrian P."/>
            <person name="Vilgalys R."/>
            <person name="Dunand C."/>
            <person name="Henrissat B."/>
            <person name="Grigoriev I.V."/>
            <person name="Hibbett D."/>
            <person name="Nagy L.G."/>
            <person name="Martin F.M."/>
        </authorList>
    </citation>
    <scope>NUCLEOTIDE SEQUENCE</scope>
    <source>
        <strain evidence="1">UH-Tt-Lm1</strain>
    </source>
</reference>
<proteinExistence type="predicted"/>
<comment type="caution">
    <text evidence="1">The sequence shown here is derived from an EMBL/GenBank/DDBJ whole genome shotgun (WGS) entry which is preliminary data.</text>
</comment>
<accession>A0A9P6HE04</accession>
<gene>
    <name evidence="1" type="ORF">BJ322DRAFT_793185</name>
</gene>
<evidence type="ECO:0000313" key="2">
    <source>
        <dbReference type="Proteomes" id="UP000736335"/>
    </source>
</evidence>